<evidence type="ECO:0000256" key="1">
    <source>
        <dbReference type="ARBA" id="ARBA00001232"/>
    </source>
</evidence>
<evidence type="ECO:0000256" key="7">
    <source>
        <dbReference type="ARBA" id="ARBA00023264"/>
    </source>
</evidence>
<dbReference type="UniPathway" id="UPA00085"/>
<keyword evidence="4 10" id="KW-0808">Transferase</keyword>
<dbReference type="InterPro" id="IPR003664">
    <property type="entry name" value="FA_synthesis"/>
</dbReference>
<comment type="similarity">
    <text evidence="10">Belongs to the PlsX family.</text>
</comment>
<dbReference type="Pfam" id="PF02504">
    <property type="entry name" value="FA_synthesis"/>
    <property type="match status" value="1"/>
</dbReference>
<dbReference type="NCBIfam" id="TIGR00182">
    <property type="entry name" value="plsX"/>
    <property type="match status" value="1"/>
</dbReference>
<keyword evidence="6 10" id="KW-0594">Phospholipid biosynthesis</keyword>
<evidence type="ECO:0000256" key="9">
    <source>
        <dbReference type="ARBA" id="ARBA00046608"/>
    </source>
</evidence>
<sequence>MKKIVFDVLNNDNGTHFAILGAAAFKSKNKNYEIALVGDKEIIEEELAKKPFSLTKDDFIIVDSKNLVYIKSSPREALKNPSSMLDAFNYLIKNDFDAILSSGDSGAFTTLSMLKIKRLPNVERIAFMPVLPSTKGIHTLLLDAGANIETSAQYLQNWAIIANEYHKLIFNSNNPVIGLLNIGSEEYKGSTILKEANSLLKETSNLNYLGFIEPKDAINGVVDIILADGQNGNIFLKTMESSFLGFGKLLKKIIHTNLKTKIGGLLIKKQLNKLKNEFDYRNVGGAYIIGLEKVVVKAHGGSDEIAFENALNQIKFVLDKEDFNKNLKEGLSKINNEIK</sequence>
<dbReference type="InterPro" id="IPR012281">
    <property type="entry name" value="Phospholipid_synth_PlsX-like"/>
</dbReference>
<dbReference type="Proteomes" id="UP000247715">
    <property type="component" value="Unassembled WGS sequence"/>
</dbReference>
<accession>A0A318UI42</accession>
<dbReference type="HAMAP" id="MF_00019">
    <property type="entry name" value="PlsX"/>
    <property type="match status" value="1"/>
</dbReference>
<evidence type="ECO:0000256" key="3">
    <source>
        <dbReference type="ARBA" id="ARBA00022516"/>
    </source>
</evidence>
<organism evidence="11 12">
    <name type="scientific">Metamycoplasma alkalescens</name>
    <dbReference type="NCBI Taxonomy" id="45363"/>
    <lineage>
        <taxon>Bacteria</taxon>
        <taxon>Bacillati</taxon>
        <taxon>Mycoplasmatota</taxon>
        <taxon>Mycoplasmoidales</taxon>
        <taxon>Metamycoplasmataceae</taxon>
        <taxon>Metamycoplasma</taxon>
    </lineage>
</organism>
<evidence type="ECO:0000256" key="8">
    <source>
        <dbReference type="ARBA" id="ARBA00024069"/>
    </source>
</evidence>
<evidence type="ECO:0000256" key="4">
    <source>
        <dbReference type="ARBA" id="ARBA00022679"/>
    </source>
</evidence>
<dbReference type="AlphaFoldDB" id="A0A318UI42"/>
<comment type="caution">
    <text evidence="11">The sequence shown here is derived from an EMBL/GenBank/DDBJ whole genome shotgun (WGS) entry which is preliminary data.</text>
</comment>
<gene>
    <name evidence="10" type="primary">plsX</name>
    <name evidence="11" type="ORF">BCF88_1173</name>
</gene>
<dbReference type="PANTHER" id="PTHR30100">
    <property type="entry name" value="FATTY ACID/PHOSPHOLIPID SYNTHESIS PROTEIN PLSX"/>
    <property type="match status" value="1"/>
</dbReference>
<dbReference type="SUPFAM" id="SSF53659">
    <property type="entry name" value="Isocitrate/Isopropylmalate dehydrogenase-like"/>
    <property type="match status" value="1"/>
</dbReference>
<evidence type="ECO:0000256" key="10">
    <source>
        <dbReference type="HAMAP-Rule" id="MF_00019"/>
    </source>
</evidence>
<comment type="subcellular location">
    <subcellularLocation>
        <location evidence="10">Cytoplasm</location>
    </subcellularLocation>
    <text evidence="10">Associated with the membrane possibly through PlsY.</text>
</comment>
<dbReference type="EMBL" id="QKLP01000017">
    <property type="protein sequence ID" value="PYF42179.1"/>
    <property type="molecule type" value="Genomic_DNA"/>
</dbReference>
<keyword evidence="7 10" id="KW-1208">Phospholipid metabolism</keyword>
<name>A0A318UI42_9BACT</name>
<dbReference type="GO" id="GO:0006633">
    <property type="term" value="P:fatty acid biosynthetic process"/>
    <property type="evidence" value="ECO:0007669"/>
    <property type="project" value="UniProtKB-UniRule"/>
</dbReference>
<keyword evidence="2 10" id="KW-0963">Cytoplasm</keyword>
<dbReference type="GO" id="GO:0005737">
    <property type="term" value="C:cytoplasm"/>
    <property type="evidence" value="ECO:0007669"/>
    <property type="project" value="UniProtKB-SubCell"/>
</dbReference>
<comment type="catalytic activity">
    <reaction evidence="1 10">
        <text>a fatty acyl-[ACP] + phosphate = an acyl phosphate + holo-[ACP]</text>
        <dbReference type="Rhea" id="RHEA:42292"/>
        <dbReference type="Rhea" id="RHEA-COMP:9685"/>
        <dbReference type="Rhea" id="RHEA-COMP:14125"/>
        <dbReference type="ChEBI" id="CHEBI:43474"/>
        <dbReference type="ChEBI" id="CHEBI:59918"/>
        <dbReference type="ChEBI" id="CHEBI:64479"/>
        <dbReference type="ChEBI" id="CHEBI:138651"/>
        <dbReference type="EC" id="2.3.1.274"/>
    </reaction>
</comment>
<protein>
    <recommendedName>
        <fullName evidence="8 10">Phosphate acyltransferase</fullName>
        <ecNumber evidence="8 10">2.3.1.274</ecNumber>
    </recommendedName>
    <alternativeName>
        <fullName evidence="10">Acyl-ACP phosphotransacylase</fullName>
    </alternativeName>
    <alternativeName>
        <fullName evidence="10">Acyl-[acyl-carrier-protein]--phosphate acyltransferase</fullName>
    </alternativeName>
    <alternativeName>
        <fullName evidence="10">Phosphate-acyl-ACP acyltransferase</fullName>
    </alternativeName>
</protein>
<evidence type="ECO:0000313" key="12">
    <source>
        <dbReference type="Proteomes" id="UP000247715"/>
    </source>
</evidence>
<dbReference type="GO" id="GO:0043811">
    <property type="term" value="F:phosphate:acyl-[acyl carrier protein] acyltransferase activity"/>
    <property type="evidence" value="ECO:0007669"/>
    <property type="project" value="UniProtKB-UniRule"/>
</dbReference>
<keyword evidence="3 10" id="KW-0444">Lipid biosynthesis</keyword>
<evidence type="ECO:0000256" key="2">
    <source>
        <dbReference type="ARBA" id="ARBA00022490"/>
    </source>
</evidence>
<comment type="subunit">
    <text evidence="9 10">Homodimer. Probably interacts with PlsY.</text>
</comment>
<comment type="function">
    <text evidence="10">Catalyzes the reversible formation of acyl-phosphate (acyl-PO(4)) from acyl-[acyl-carrier-protein] (acyl-ACP). This enzyme utilizes acyl-ACP as fatty acyl donor, but not acyl-CoA.</text>
</comment>
<dbReference type="GO" id="GO:0008654">
    <property type="term" value="P:phospholipid biosynthetic process"/>
    <property type="evidence" value="ECO:0007669"/>
    <property type="project" value="UniProtKB-KW"/>
</dbReference>
<evidence type="ECO:0000256" key="5">
    <source>
        <dbReference type="ARBA" id="ARBA00023098"/>
    </source>
</evidence>
<proteinExistence type="inferred from homology"/>
<dbReference type="PANTHER" id="PTHR30100:SF1">
    <property type="entry name" value="PHOSPHATE ACYLTRANSFERASE"/>
    <property type="match status" value="1"/>
</dbReference>
<evidence type="ECO:0000256" key="6">
    <source>
        <dbReference type="ARBA" id="ARBA00023209"/>
    </source>
</evidence>
<keyword evidence="5 10" id="KW-0443">Lipid metabolism</keyword>
<dbReference type="PIRSF" id="PIRSF002465">
    <property type="entry name" value="Phsphlp_syn_PlsX"/>
    <property type="match status" value="1"/>
</dbReference>
<evidence type="ECO:0000313" key="11">
    <source>
        <dbReference type="EMBL" id="PYF42179.1"/>
    </source>
</evidence>
<dbReference type="EC" id="2.3.1.274" evidence="8 10"/>
<keyword evidence="11" id="KW-0012">Acyltransferase</keyword>
<reference evidence="11 12" key="1">
    <citation type="submission" date="2018-06" db="EMBL/GenBank/DDBJ databases">
        <title>Genomic Encyclopedia of Archaeal and Bacterial Type Strains, Phase II (KMG-II): from individual species to whole genera.</title>
        <authorList>
            <person name="Goeker M."/>
        </authorList>
    </citation>
    <scope>NUCLEOTIDE SEQUENCE [LARGE SCALE GENOMIC DNA]</scope>
    <source>
        <strain evidence="11 12">ATCC 29103</strain>
    </source>
</reference>
<dbReference type="Gene3D" id="3.40.718.10">
    <property type="entry name" value="Isopropylmalate Dehydrogenase"/>
    <property type="match status" value="1"/>
</dbReference>
<dbReference type="RefSeq" id="WP_002881566.1">
    <property type="nucleotide sequence ID" value="NZ_CP190015.1"/>
</dbReference>
<comment type="pathway">
    <text evidence="10">Lipid metabolism; phospholipid metabolism.</text>
</comment>